<dbReference type="OrthoDB" id="10254947at2759"/>
<dbReference type="InterPro" id="IPR051070">
    <property type="entry name" value="NF-kappa-B_inhibitor"/>
</dbReference>
<sequence>MNYRGYKKQFIIPTMAKHNNPRSNRELEAAYVMSELSNQPSATNGPSQNISAKLPPKKRKLQDEDRSSLEIKEKFDTIKTSDEDGDYPLHIACSQGNVQVVSTICDVLRKVPKGSDLLNALNKDKQTPIILATTLNEYETVRLLLKEGADCSLRDTKGRNVVHIAVKYKAIKCLELICDKKHNEDIWNVTDYEGLTPLHYAVLGGDSKIVDLLIKSKVRIDAPDGKSGLSALSYAVDRDQKGICSALVSNGADIHQQCFYGMTPIQIANNNGYRELASTLASQPIDGSIKKATGLNKQDAHFNP</sequence>
<dbReference type="InterPro" id="IPR002110">
    <property type="entry name" value="Ankyrin_rpt"/>
</dbReference>
<feature type="compositionally biased region" description="Polar residues" evidence="4">
    <location>
        <begin position="38"/>
        <end position="51"/>
    </location>
</feature>
<dbReference type="PROSITE" id="PS50297">
    <property type="entry name" value="ANK_REP_REGION"/>
    <property type="match status" value="2"/>
</dbReference>
<feature type="region of interest" description="Disordered" evidence="4">
    <location>
        <begin position="38"/>
        <end position="67"/>
    </location>
</feature>
<evidence type="ECO:0000256" key="2">
    <source>
        <dbReference type="ARBA" id="ARBA00023043"/>
    </source>
</evidence>
<dbReference type="InterPro" id="IPR036770">
    <property type="entry name" value="Ankyrin_rpt-contain_sf"/>
</dbReference>
<protein>
    <submittedName>
        <fullName evidence="5">DgyrCDS4759</fullName>
    </submittedName>
</protein>
<dbReference type="PRINTS" id="PR01415">
    <property type="entry name" value="ANKYRIN"/>
</dbReference>
<organism evidence="5 6">
    <name type="scientific">Dimorphilus gyrociliatus</name>
    <dbReference type="NCBI Taxonomy" id="2664684"/>
    <lineage>
        <taxon>Eukaryota</taxon>
        <taxon>Metazoa</taxon>
        <taxon>Spiralia</taxon>
        <taxon>Lophotrochozoa</taxon>
        <taxon>Annelida</taxon>
        <taxon>Polychaeta</taxon>
        <taxon>Polychaeta incertae sedis</taxon>
        <taxon>Dinophilidae</taxon>
        <taxon>Dimorphilus</taxon>
    </lineage>
</organism>
<dbReference type="Gene3D" id="1.25.40.20">
    <property type="entry name" value="Ankyrin repeat-containing domain"/>
    <property type="match status" value="1"/>
</dbReference>
<dbReference type="SUPFAM" id="SSF48403">
    <property type="entry name" value="Ankyrin repeat"/>
    <property type="match status" value="1"/>
</dbReference>
<keyword evidence="1" id="KW-0677">Repeat</keyword>
<dbReference type="GO" id="GO:0071356">
    <property type="term" value="P:cellular response to tumor necrosis factor"/>
    <property type="evidence" value="ECO:0007669"/>
    <property type="project" value="TreeGrafter"/>
</dbReference>
<proteinExistence type="predicted"/>
<evidence type="ECO:0000313" key="5">
    <source>
        <dbReference type="EMBL" id="CAD5115818.1"/>
    </source>
</evidence>
<dbReference type="GO" id="GO:0051059">
    <property type="term" value="F:NF-kappaB binding"/>
    <property type="evidence" value="ECO:0007669"/>
    <property type="project" value="TreeGrafter"/>
</dbReference>
<reference evidence="5 6" key="1">
    <citation type="submission" date="2020-08" db="EMBL/GenBank/DDBJ databases">
        <authorList>
            <person name="Hejnol A."/>
        </authorList>
    </citation>
    <scope>NUCLEOTIDE SEQUENCE [LARGE SCALE GENOMIC DNA]</scope>
</reference>
<evidence type="ECO:0000256" key="4">
    <source>
        <dbReference type="SAM" id="MobiDB-lite"/>
    </source>
</evidence>
<dbReference type="PROSITE" id="PS50088">
    <property type="entry name" value="ANK_REPEAT"/>
    <property type="match status" value="2"/>
</dbReference>
<evidence type="ECO:0000256" key="1">
    <source>
        <dbReference type="ARBA" id="ARBA00022737"/>
    </source>
</evidence>
<evidence type="ECO:0000313" key="6">
    <source>
        <dbReference type="Proteomes" id="UP000549394"/>
    </source>
</evidence>
<feature type="repeat" description="ANK" evidence="3">
    <location>
        <begin position="124"/>
        <end position="156"/>
    </location>
</feature>
<keyword evidence="2 3" id="KW-0040">ANK repeat</keyword>
<name>A0A7I8VIG1_9ANNE</name>
<dbReference type="PANTHER" id="PTHR46680">
    <property type="entry name" value="NF-KAPPA-B INHIBITOR ALPHA"/>
    <property type="match status" value="1"/>
</dbReference>
<feature type="repeat" description="ANK" evidence="3">
    <location>
        <begin position="193"/>
        <end position="225"/>
    </location>
</feature>
<gene>
    <name evidence="5" type="ORF">DGYR_LOCUS4516</name>
</gene>
<dbReference type="SMART" id="SM00248">
    <property type="entry name" value="ANK"/>
    <property type="match status" value="6"/>
</dbReference>
<keyword evidence="6" id="KW-1185">Reference proteome</keyword>
<dbReference type="Proteomes" id="UP000549394">
    <property type="component" value="Unassembled WGS sequence"/>
</dbReference>
<dbReference type="EMBL" id="CAJFCJ010000006">
    <property type="protein sequence ID" value="CAD5115818.1"/>
    <property type="molecule type" value="Genomic_DNA"/>
</dbReference>
<evidence type="ECO:0000256" key="3">
    <source>
        <dbReference type="PROSITE-ProRule" id="PRU00023"/>
    </source>
</evidence>
<dbReference type="PANTHER" id="PTHR46680:SF3">
    <property type="entry name" value="NF-KAPPA-B INHIBITOR CACTUS"/>
    <property type="match status" value="1"/>
</dbReference>
<dbReference type="Pfam" id="PF12796">
    <property type="entry name" value="Ank_2"/>
    <property type="match status" value="1"/>
</dbReference>
<accession>A0A7I8VIG1</accession>
<comment type="caution">
    <text evidence="5">The sequence shown here is derived from an EMBL/GenBank/DDBJ whole genome shotgun (WGS) entry which is preliminary data.</text>
</comment>
<dbReference type="Pfam" id="PF13637">
    <property type="entry name" value="Ank_4"/>
    <property type="match status" value="1"/>
</dbReference>
<dbReference type="AlphaFoldDB" id="A0A7I8VIG1"/>
<dbReference type="GO" id="GO:0005829">
    <property type="term" value="C:cytosol"/>
    <property type="evidence" value="ECO:0007669"/>
    <property type="project" value="TreeGrafter"/>
</dbReference>